<gene>
    <name evidence="1" type="ORF">CFY86_24345</name>
    <name evidence="3" type="ORF">LM286_02980</name>
    <name evidence="2" type="ORF">N2J37_02945</name>
</gene>
<dbReference type="AlphaFoldDB" id="A0A1Y6GBF7"/>
<dbReference type="EMBL" id="NKYI01000031">
    <property type="protein sequence ID" value="PIK81593.1"/>
    <property type="molecule type" value="Genomic_DNA"/>
</dbReference>
<evidence type="ECO:0000313" key="5">
    <source>
        <dbReference type="Proteomes" id="UP001350972"/>
    </source>
</evidence>
<dbReference type="InterPro" id="IPR025612">
    <property type="entry name" value="YqjK"/>
</dbReference>
<dbReference type="Proteomes" id="UP001350972">
    <property type="component" value="Chromosome"/>
</dbReference>
<name>A0A1Y6GBF7_RAOOR</name>
<dbReference type="RefSeq" id="WP_004867953.1">
    <property type="nucleotide sequence ID" value="NZ_ABDFAB020000006.1"/>
</dbReference>
<dbReference type="eggNOG" id="ENOG5032ZVT">
    <property type="taxonomic scope" value="Bacteria"/>
</dbReference>
<reference evidence="2" key="2">
    <citation type="submission" date="2022-09" db="EMBL/GenBank/DDBJ databases">
        <title>Multidrug resistance Raoultella ornithinolytica Strain MQB_Silv_108.</title>
        <authorList>
            <person name="Quintela-Baluja M."/>
        </authorList>
    </citation>
    <scope>NUCLEOTIDE SEQUENCE</scope>
    <source>
        <strain evidence="2">MQB_Silv_108</strain>
    </source>
</reference>
<dbReference type="GeneID" id="93752119"/>
<protein>
    <submittedName>
        <fullName evidence="2">YqjK-like family protein</fullName>
    </submittedName>
</protein>
<keyword evidence="5" id="KW-1185">Reference proteome</keyword>
<dbReference type="Proteomes" id="UP000229713">
    <property type="component" value="Unassembled WGS sequence"/>
</dbReference>
<dbReference type="Proteomes" id="UP001064206">
    <property type="component" value="Chromosome"/>
</dbReference>
<dbReference type="PaxDb" id="1286170-RORB6_21730"/>
<evidence type="ECO:0000313" key="4">
    <source>
        <dbReference type="Proteomes" id="UP000229713"/>
    </source>
</evidence>
<sequence length="98" mass="11740">MNSKQQREQRKALLLRQIQQQRLDLIASRRDWLEATAPFDRGWLTLQHLRSWAVVGSGIMAVWSVRHPRFLLRWTKRGFGLWSAWRMAKRLLRQTSSL</sequence>
<evidence type="ECO:0000313" key="2">
    <source>
        <dbReference type="EMBL" id="UXE38767.1"/>
    </source>
</evidence>
<evidence type="ECO:0000313" key="1">
    <source>
        <dbReference type="EMBL" id="PIK81593.1"/>
    </source>
</evidence>
<reference evidence="3 5" key="3">
    <citation type="submission" date="2024-02" db="EMBL/GenBank/DDBJ databases">
        <title>Tn5403 promotes plasmid rearrangements and degradation of the Klebsiella pneumoniae carbapenemase (KPC) transposon Tn4401.</title>
        <authorList>
            <person name="Sheppard A.E."/>
            <person name="Barry K.E."/>
            <person name="Parikh H.I."/>
            <person name="Vegesana K."/>
            <person name="Sebra R."/>
            <person name="George S."/>
            <person name="Sanderson N.D."/>
            <person name="Stoesser N."/>
            <person name="Eyre D.W."/>
            <person name="Crook D.W."/>
            <person name="Walker A.S."/>
            <person name="Mathers A.J."/>
        </authorList>
    </citation>
    <scope>NUCLEOTIDE SEQUENCE [LARGE SCALE GENOMIC DNA]</scope>
    <source>
        <strain evidence="3 5">CAV1921</strain>
    </source>
</reference>
<proteinExistence type="predicted"/>
<dbReference type="EMBL" id="CP145163">
    <property type="protein sequence ID" value="WWC12345.1"/>
    <property type="molecule type" value="Genomic_DNA"/>
</dbReference>
<accession>A0A1Y6GBF7</accession>
<dbReference type="STRING" id="54291.TE10_24625"/>
<evidence type="ECO:0000313" key="3">
    <source>
        <dbReference type="EMBL" id="WWC12345.1"/>
    </source>
</evidence>
<dbReference type="Pfam" id="PF13997">
    <property type="entry name" value="YqjK"/>
    <property type="match status" value="1"/>
</dbReference>
<dbReference type="EMBL" id="CP104450">
    <property type="protein sequence ID" value="UXE38767.1"/>
    <property type="molecule type" value="Genomic_DNA"/>
</dbReference>
<organism evidence="1 4">
    <name type="scientific">Raoultella ornithinolytica</name>
    <name type="common">Klebsiella ornithinolytica</name>
    <dbReference type="NCBI Taxonomy" id="54291"/>
    <lineage>
        <taxon>Bacteria</taxon>
        <taxon>Pseudomonadati</taxon>
        <taxon>Pseudomonadota</taxon>
        <taxon>Gammaproteobacteria</taxon>
        <taxon>Enterobacterales</taxon>
        <taxon>Enterobacteriaceae</taxon>
        <taxon>Klebsiella/Raoultella group</taxon>
        <taxon>Raoultella</taxon>
    </lineage>
</organism>
<reference evidence="1 4" key="1">
    <citation type="submission" date="2017-07" db="EMBL/GenBank/DDBJ databases">
        <title>Raoultella ornithinolytica strain HH3 draft genome.</title>
        <authorList>
            <person name="Duceppe M.-O."/>
            <person name="Huang H."/>
            <person name="Phipps-Todd B."/>
        </authorList>
    </citation>
    <scope>NUCLEOTIDE SEQUENCE [LARGE SCALE GENOMIC DNA]</scope>
    <source>
        <strain evidence="1 4">HH3</strain>
    </source>
</reference>